<gene>
    <name evidence="5" type="ORF">SOIL9_53220</name>
</gene>
<dbReference type="AlphaFoldDB" id="A0A6P2CZ09"/>
<evidence type="ECO:0000256" key="3">
    <source>
        <dbReference type="SAM" id="SignalP"/>
    </source>
</evidence>
<dbReference type="GO" id="GO:0005509">
    <property type="term" value="F:calcium ion binding"/>
    <property type="evidence" value="ECO:0007669"/>
    <property type="project" value="InterPro"/>
</dbReference>
<dbReference type="SMART" id="SM00054">
    <property type="entry name" value="EFh"/>
    <property type="match status" value="6"/>
</dbReference>
<reference evidence="5 6" key="1">
    <citation type="submission" date="2019-05" db="EMBL/GenBank/DDBJ databases">
        <authorList>
            <consortium name="Science for Life Laboratories"/>
        </authorList>
    </citation>
    <scope>NUCLEOTIDE SEQUENCE [LARGE SCALE GENOMIC DNA]</scope>
    <source>
        <strain evidence="5">Soil9</strain>
    </source>
</reference>
<proteinExistence type="predicted"/>
<dbReference type="PANTHER" id="PTHR10827:SF98">
    <property type="entry name" value="45 KDA CALCIUM-BINDING PROTEIN"/>
    <property type="match status" value="1"/>
</dbReference>
<dbReference type="PROSITE" id="PS50222">
    <property type="entry name" value="EF_HAND_2"/>
    <property type="match status" value="2"/>
</dbReference>
<name>A0A6P2CZ09_9BACT</name>
<dbReference type="SUPFAM" id="SSF47473">
    <property type="entry name" value="EF-hand"/>
    <property type="match status" value="3"/>
</dbReference>
<sequence length="513" mass="54913">MTRTFLALVAFVAAIAVVPAADAPKVSPRAEALDLLLIGGEKSTRLELRVEIDEKSIPAIWDETFAKLFAFYDRNADGALDKAEAARLPAAFALRQVLWGQIAALVGDAPAWGDLDLNNDGKVGADELADFYRRAGLGGVLVGVGKPPATDRLTEALVKALDANKNGKVEEAEWKAAPDVLRKLDKNDDELIGPGELVDRIAYPGALGSALLMAPTPNTKPGAVTDALPFVVLPLRTADTQWASTVAVRREVGKRPAIPTDKLLALRANPAATAWHAKFGKGAVVEPVGGKPPANGRLVLAEGNLRVELRADGGKLAEQVVTARKRFLTAFAECDADSDGALDAKELGATKAARFQPLLFADRNGDGKLDQNELTAWLDLQEQIAKGHVFLTVLDHGAGLYELLDADRDGSLSVRELRTAWDRLKASGGVTDGAFDRAKLPRHLIATVSHGHPQHAIGKPVRGGPEWFQAMDRNGDGDVSPREFTGTREVFDKLDLDKDGLLSAEEAARVTRF</sequence>
<dbReference type="CDD" id="cd00051">
    <property type="entry name" value="EFh"/>
    <property type="match status" value="1"/>
</dbReference>
<keyword evidence="3" id="KW-0732">Signal</keyword>
<accession>A0A6P2CZ09</accession>
<dbReference type="PROSITE" id="PS00018">
    <property type="entry name" value="EF_HAND_1"/>
    <property type="match status" value="6"/>
</dbReference>
<feature type="chain" id="PRO_5026873473" description="EF-hand domain-containing protein" evidence="3">
    <location>
        <begin position="21"/>
        <end position="513"/>
    </location>
</feature>
<dbReference type="InterPro" id="IPR018247">
    <property type="entry name" value="EF_Hand_1_Ca_BS"/>
</dbReference>
<dbReference type="InterPro" id="IPR002048">
    <property type="entry name" value="EF_hand_dom"/>
</dbReference>
<keyword evidence="6" id="KW-1185">Reference proteome</keyword>
<evidence type="ECO:0000313" key="5">
    <source>
        <dbReference type="EMBL" id="VTR92392.1"/>
    </source>
</evidence>
<protein>
    <recommendedName>
        <fullName evidence="4">EF-hand domain-containing protein</fullName>
    </recommendedName>
</protein>
<dbReference type="InterPro" id="IPR011992">
    <property type="entry name" value="EF-hand-dom_pair"/>
</dbReference>
<dbReference type="Pfam" id="PF13202">
    <property type="entry name" value="EF-hand_5"/>
    <property type="match status" value="5"/>
</dbReference>
<evidence type="ECO:0000313" key="6">
    <source>
        <dbReference type="Proteomes" id="UP000464178"/>
    </source>
</evidence>
<dbReference type="KEGG" id="gms:SOIL9_53220"/>
<keyword evidence="1" id="KW-0479">Metal-binding</keyword>
<keyword evidence="2" id="KW-0677">Repeat</keyword>
<feature type="domain" description="EF-hand" evidence="4">
    <location>
        <begin position="60"/>
        <end position="95"/>
    </location>
</feature>
<organism evidence="5 6">
    <name type="scientific">Gemmata massiliana</name>
    <dbReference type="NCBI Taxonomy" id="1210884"/>
    <lineage>
        <taxon>Bacteria</taxon>
        <taxon>Pseudomonadati</taxon>
        <taxon>Planctomycetota</taxon>
        <taxon>Planctomycetia</taxon>
        <taxon>Gemmatales</taxon>
        <taxon>Gemmataceae</taxon>
        <taxon>Gemmata</taxon>
    </lineage>
</organism>
<evidence type="ECO:0000259" key="4">
    <source>
        <dbReference type="PROSITE" id="PS50222"/>
    </source>
</evidence>
<dbReference type="Proteomes" id="UP000464178">
    <property type="component" value="Chromosome"/>
</dbReference>
<evidence type="ECO:0000256" key="2">
    <source>
        <dbReference type="ARBA" id="ARBA00022737"/>
    </source>
</evidence>
<dbReference type="Gene3D" id="1.10.238.10">
    <property type="entry name" value="EF-hand"/>
    <property type="match status" value="4"/>
</dbReference>
<feature type="domain" description="EF-hand" evidence="4">
    <location>
        <begin position="114"/>
        <end position="138"/>
    </location>
</feature>
<dbReference type="EMBL" id="LR593886">
    <property type="protein sequence ID" value="VTR92392.1"/>
    <property type="molecule type" value="Genomic_DNA"/>
</dbReference>
<dbReference type="RefSeq" id="WP_162667265.1">
    <property type="nucleotide sequence ID" value="NZ_LR593886.1"/>
</dbReference>
<evidence type="ECO:0000256" key="1">
    <source>
        <dbReference type="ARBA" id="ARBA00022723"/>
    </source>
</evidence>
<dbReference type="PANTHER" id="PTHR10827">
    <property type="entry name" value="RETICULOCALBIN"/>
    <property type="match status" value="1"/>
</dbReference>
<feature type="signal peptide" evidence="3">
    <location>
        <begin position="1"/>
        <end position="20"/>
    </location>
</feature>